<dbReference type="Proteomes" id="UP000051647">
    <property type="component" value="Unassembled WGS sequence"/>
</dbReference>
<dbReference type="InterPro" id="IPR036217">
    <property type="entry name" value="MethylDNA_cys_MeTrfase_DNAb"/>
</dbReference>
<feature type="domain" description="Methylated-DNA-[protein]-cysteine S-methyltransferase DNA binding" evidence="10">
    <location>
        <begin position="80"/>
        <end position="165"/>
    </location>
</feature>
<organism evidence="12 13">
    <name type="scientific">Companilactobacillus versmoldensis DSM 14857 = KCTC 3814</name>
    <dbReference type="NCBI Taxonomy" id="1423815"/>
    <lineage>
        <taxon>Bacteria</taxon>
        <taxon>Bacillati</taxon>
        <taxon>Bacillota</taxon>
        <taxon>Bacilli</taxon>
        <taxon>Lactobacillales</taxon>
        <taxon>Lactobacillaceae</taxon>
        <taxon>Companilactobacillus</taxon>
    </lineage>
</organism>
<dbReference type="CDD" id="cd06445">
    <property type="entry name" value="ATase"/>
    <property type="match status" value="1"/>
</dbReference>
<dbReference type="GO" id="GO:0032259">
    <property type="term" value="P:methylation"/>
    <property type="evidence" value="ECO:0007669"/>
    <property type="project" value="UniProtKB-KW"/>
</dbReference>
<evidence type="ECO:0000259" key="10">
    <source>
        <dbReference type="Pfam" id="PF01035"/>
    </source>
</evidence>
<evidence type="ECO:0000256" key="9">
    <source>
        <dbReference type="HAMAP-Rule" id="MF_00772"/>
    </source>
</evidence>
<dbReference type="OrthoDB" id="9802228at2"/>
<feature type="active site" description="Nucleophile; methyl group acceptor" evidence="9">
    <location>
        <position position="136"/>
    </location>
</feature>
<dbReference type="GO" id="GO:0006307">
    <property type="term" value="P:DNA alkylation repair"/>
    <property type="evidence" value="ECO:0007669"/>
    <property type="project" value="UniProtKB-UniRule"/>
</dbReference>
<dbReference type="SUPFAM" id="SSF46767">
    <property type="entry name" value="Methylated DNA-protein cysteine methyltransferase, C-terminal domain"/>
    <property type="match status" value="1"/>
</dbReference>
<evidence type="ECO:0000256" key="8">
    <source>
        <dbReference type="ARBA" id="ARBA00049348"/>
    </source>
</evidence>
<dbReference type="GO" id="GO:0003908">
    <property type="term" value="F:methylated-DNA-[protein]-cysteine S-methyltransferase activity"/>
    <property type="evidence" value="ECO:0007669"/>
    <property type="project" value="UniProtKB-UniRule"/>
</dbReference>
<dbReference type="PANTHER" id="PTHR10815">
    <property type="entry name" value="METHYLATED-DNA--PROTEIN-CYSTEINE METHYLTRANSFERASE"/>
    <property type="match status" value="1"/>
</dbReference>
<proteinExistence type="inferred from homology"/>
<comment type="miscellaneous">
    <text evidence="9">This enzyme catalyzes only one turnover and therefore is not strictly catalytic. According to one definition, an enzyme is a biocatalyst that acts repeatedly and over many reaction cycles.</text>
</comment>
<keyword evidence="7 9" id="KW-0234">DNA repair</keyword>
<dbReference type="InterPro" id="IPR001497">
    <property type="entry name" value="MethylDNA_cys_MeTrfase_AS"/>
</dbReference>
<comment type="caution">
    <text evidence="12">The sequence shown here is derived from an EMBL/GenBank/DDBJ whole genome shotgun (WGS) entry which is preliminary data.</text>
</comment>
<dbReference type="PANTHER" id="PTHR10815:SF5">
    <property type="entry name" value="METHYLATED-DNA--PROTEIN-CYSTEINE METHYLTRANSFERASE"/>
    <property type="match status" value="1"/>
</dbReference>
<dbReference type="EMBL" id="AZFA01000005">
    <property type="protein sequence ID" value="KRL67475.1"/>
    <property type="molecule type" value="Genomic_DNA"/>
</dbReference>
<comment type="subcellular location">
    <subcellularLocation>
        <location evidence="9">Cytoplasm</location>
    </subcellularLocation>
</comment>
<dbReference type="EC" id="2.1.1.63" evidence="9"/>
<dbReference type="InterPro" id="IPR023546">
    <property type="entry name" value="MGMT"/>
</dbReference>
<keyword evidence="13" id="KW-1185">Reference proteome</keyword>
<keyword evidence="4 9" id="KW-0489">Methyltransferase</keyword>
<dbReference type="Pfam" id="PF02870">
    <property type="entry name" value="Methyltransf_1N"/>
    <property type="match status" value="1"/>
</dbReference>
<dbReference type="FunFam" id="1.10.10.10:FF:000214">
    <property type="entry name" value="Methylated-DNA--protein-cysteine methyltransferase"/>
    <property type="match status" value="1"/>
</dbReference>
<evidence type="ECO:0000256" key="1">
    <source>
        <dbReference type="ARBA" id="ARBA00001286"/>
    </source>
</evidence>
<dbReference type="STRING" id="1423815.FC27_GL001791"/>
<dbReference type="AlphaFoldDB" id="A0A0R1SMS4"/>
<dbReference type="NCBIfam" id="TIGR00589">
    <property type="entry name" value="ogt"/>
    <property type="match status" value="1"/>
</dbReference>
<dbReference type="Gene3D" id="1.10.10.10">
    <property type="entry name" value="Winged helix-like DNA-binding domain superfamily/Winged helix DNA-binding domain"/>
    <property type="match status" value="1"/>
</dbReference>
<protein>
    <recommendedName>
        <fullName evidence="9">Methylated-DNA--protein-cysteine methyltransferase</fullName>
        <ecNumber evidence="9">2.1.1.63</ecNumber>
    </recommendedName>
    <alternativeName>
        <fullName evidence="9">6-O-methylguanine-DNA methyltransferase</fullName>
        <shortName evidence="9">MGMT</shortName>
    </alternativeName>
    <alternativeName>
        <fullName evidence="9">O-6-methylguanine-DNA-alkyltransferase</fullName>
    </alternativeName>
</protein>
<evidence type="ECO:0000256" key="4">
    <source>
        <dbReference type="ARBA" id="ARBA00022603"/>
    </source>
</evidence>
<evidence type="ECO:0000256" key="5">
    <source>
        <dbReference type="ARBA" id="ARBA00022679"/>
    </source>
</evidence>
<comment type="catalytic activity">
    <reaction evidence="8 9">
        <text>a 6-O-methyl-2'-deoxyguanosine in DNA + L-cysteinyl-[protein] = S-methyl-L-cysteinyl-[protein] + a 2'-deoxyguanosine in DNA</text>
        <dbReference type="Rhea" id="RHEA:24000"/>
        <dbReference type="Rhea" id="RHEA-COMP:10131"/>
        <dbReference type="Rhea" id="RHEA-COMP:10132"/>
        <dbReference type="Rhea" id="RHEA-COMP:11367"/>
        <dbReference type="Rhea" id="RHEA-COMP:11368"/>
        <dbReference type="ChEBI" id="CHEBI:29950"/>
        <dbReference type="ChEBI" id="CHEBI:82612"/>
        <dbReference type="ChEBI" id="CHEBI:85445"/>
        <dbReference type="ChEBI" id="CHEBI:85448"/>
        <dbReference type="EC" id="2.1.1.63"/>
    </reaction>
</comment>
<gene>
    <name evidence="12" type="ORF">FC27_GL001791</name>
</gene>
<feature type="domain" description="Methylguanine DNA methyltransferase ribonuclease-like" evidence="11">
    <location>
        <begin position="2"/>
        <end position="75"/>
    </location>
</feature>
<evidence type="ECO:0000313" key="13">
    <source>
        <dbReference type="Proteomes" id="UP000051647"/>
    </source>
</evidence>
<comment type="catalytic activity">
    <reaction evidence="1 9">
        <text>a 4-O-methyl-thymidine in DNA + L-cysteinyl-[protein] = a thymidine in DNA + S-methyl-L-cysteinyl-[protein]</text>
        <dbReference type="Rhea" id="RHEA:53428"/>
        <dbReference type="Rhea" id="RHEA-COMP:10131"/>
        <dbReference type="Rhea" id="RHEA-COMP:10132"/>
        <dbReference type="Rhea" id="RHEA-COMP:13555"/>
        <dbReference type="Rhea" id="RHEA-COMP:13556"/>
        <dbReference type="ChEBI" id="CHEBI:29950"/>
        <dbReference type="ChEBI" id="CHEBI:82612"/>
        <dbReference type="ChEBI" id="CHEBI:137386"/>
        <dbReference type="ChEBI" id="CHEBI:137387"/>
        <dbReference type="EC" id="2.1.1.63"/>
    </reaction>
</comment>
<dbReference type="eggNOG" id="COG0350">
    <property type="taxonomic scope" value="Bacteria"/>
</dbReference>
<keyword evidence="6 9" id="KW-0227">DNA damage</keyword>
<accession>A0A0R1SMS4</accession>
<name>A0A0R1SMS4_9LACO</name>
<keyword evidence="5 9" id="KW-0808">Transferase</keyword>
<dbReference type="InterPro" id="IPR036631">
    <property type="entry name" value="MGMT_N_sf"/>
</dbReference>
<evidence type="ECO:0000256" key="2">
    <source>
        <dbReference type="ARBA" id="ARBA00008711"/>
    </source>
</evidence>
<sequence length="176" mass="19409">MLVKGFYHSPLGKITILGDDQAILGVWFDRQKHFGANYDLNDVPEQDTPVVEQAKNWLDEYFSGRRPAISQLSLAPDVTDFRQQVLNVLQTIPYGKTMTYKEIAEEISRKHDGKFVSPRAVGGAVGHNPISIIIPCHRVVGSDGNLTGYAGGIDRKIQLLNSEGVSCDGKKQTLKA</sequence>
<dbReference type="PROSITE" id="PS00374">
    <property type="entry name" value="MGMT"/>
    <property type="match status" value="1"/>
</dbReference>
<dbReference type="InterPro" id="IPR008332">
    <property type="entry name" value="MethylG_MeTrfase_N"/>
</dbReference>
<evidence type="ECO:0000256" key="7">
    <source>
        <dbReference type="ARBA" id="ARBA00023204"/>
    </source>
</evidence>
<evidence type="ECO:0000313" key="12">
    <source>
        <dbReference type="EMBL" id="KRL67475.1"/>
    </source>
</evidence>
<dbReference type="SUPFAM" id="SSF53155">
    <property type="entry name" value="Methylated DNA-protein cysteine methyltransferase domain"/>
    <property type="match status" value="1"/>
</dbReference>
<dbReference type="InterPro" id="IPR036388">
    <property type="entry name" value="WH-like_DNA-bd_sf"/>
</dbReference>
<comment type="similarity">
    <text evidence="2 9">Belongs to the MGMT family.</text>
</comment>
<keyword evidence="3 9" id="KW-0963">Cytoplasm</keyword>
<evidence type="ECO:0000259" key="11">
    <source>
        <dbReference type="Pfam" id="PF02870"/>
    </source>
</evidence>
<dbReference type="PATRIC" id="fig|1423815.3.peg.1834"/>
<dbReference type="Pfam" id="PF01035">
    <property type="entry name" value="DNA_binding_1"/>
    <property type="match status" value="1"/>
</dbReference>
<comment type="function">
    <text evidence="9">Involved in the cellular defense against the biological effects of O6-methylguanine (O6-MeG) and O4-methylthymine (O4-MeT) in DNA. Repairs the methylated nucleobase in DNA by stoichiometrically transferring the methyl group to a cysteine residue in the enzyme. This is a suicide reaction: the enzyme is irreversibly inactivated.</text>
</comment>
<dbReference type="Gene3D" id="3.30.160.70">
    <property type="entry name" value="Methylated DNA-protein cysteine methyltransferase domain"/>
    <property type="match status" value="1"/>
</dbReference>
<dbReference type="RefSeq" id="WP_010625431.1">
    <property type="nucleotide sequence ID" value="NZ_AZFA01000005.1"/>
</dbReference>
<dbReference type="InterPro" id="IPR014048">
    <property type="entry name" value="MethylDNA_cys_MeTrfase_DNA-bd"/>
</dbReference>
<reference evidence="12 13" key="1">
    <citation type="journal article" date="2015" name="Genome Announc.">
        <title>Expanding the biotechnology potential of lactobacilli through comparative genomics of 213 strains and associated genera.</title>
        <authorList>
            <person name="Sun Z."/>
            <person name="Harris H.M."/>
            <person name="McCann A."/>
            <person name="Guo C."/>
            <person name="Argimon S."/>
            <person name="Zhang W."/>
            <person name="Yang X."/>
            <person name="Jeffery I.B."/>
            <person name="Cooney J.C."/>
            <person name="Kagawa T.F."/>
            <person name="Liu W."/>
            <person name="Song Y."/>
            <person name="Salvetti E."/>
            <person name="Wrobel A."/>
            <person name="Rasinkangas P."/>
            <person name="Parkhill J."/>
            <person name="Rea M.C."/>
            <person name="O'Sullivan O."/>
            <person name="Ritari J."/>
            <person name="Douillard F.P."/>
            <person name="Paul Ross R."/>
            <person name="Yang R."/>
            <person name="Briner A.E."/>
            <person name="Felis G.E."/>
            <person name="de Vos W.M."/>
            <person name="Barrangou R."/>
            <person name="Klaenhammer T.R."/>
            <person name="Caufield P.W."/>
            <person name="Cui Y."/>
            <person name="Zhang H."/>
            <person name="O'Toole P.W."/>
        </authorList>
    </citation>
    <scope>NUCLEOTIDE SEQUENCE [LARGE SCALE GENOMIC DNA]</scope>
    <source>
        <strain evidence="12 13">DSM 14857</strain>
    </source>
</reference>
<dbReference type="HAMAP" id="MF_00772">
    <property type="entry name" value="OGT"/>
    <property type="match status" value="1"/>
</dbReference>
<evidence type="ECO:0000256" key="6">
    <source>
        <dbReference type="ARBA" id="ARBA00022763"/>
    </source>
</evidence>
<evidence type="ECO:0000256" key="3">
    <source>
        <dbReference type="ARBA" id="ARBA00022490"/>
    </source>
</evidence>
<dbReference type="GO" id="GO:0005737">
    <property type="term" value="C:cytoplasm"/>
    <property type="evidence" value="ECO:0007669"/>
    <property type="project" value="UniProtKB-SubCell"/>
</dbReference>